<evidence type="ECO:0000313" key="1">
    <source>
        <dbReference type="EMBL" id="SHI85998.1"/>
    </source>
</evidence>
<dbReference type="OrthoDB" id="1938972at2"/>
<dbReference type="Proteomes" id="UP000184310">
    <property type="component" value="Unassembled WGS sequence"/>
</dbReference>
<dbReference type="EMBL" id="FQZB01000005">
    <property type="protein sequence ID" value="SHI85998.1"/>
    <property type="molecule type" value="Genomic_DNA"/>
</dbReference>
<protein>
    <submittedName>
        <fullName evidence="1">Uncharacterized protein</fullName>
    </submittedName>
</protein>
<proteinExistence type="predicted"/>
<dbReference type="RefSeq" id="WP_072985458.1">
    <property type="nucleotide sequence ID" value="NZ_FQZB01000005.1"/>
</dbReference>
<sequence>MSRHKHRSREFNGSGNNMMNNLGINPQMLEMLGLGNIDMNQLSGLFGNMGQEGFNINNLGALAGSFGLGNTNNGSNQSPMGGMNPLDLLGSLLGGDQRNTSSGNTGGFNSNLNFNQGFTTSNNSYSKESDPNIAMLKAIRSMVNSDRAKFLDKVMEMYQNGEIKY</sequence>
<accession>A0A1M6EL36</accession>
<reference evidence="1 2" key="1">
    <citation type="submission" date="2016-11" db="EMBL/GenBank/DDBJ databases">
        <authorList>
            <person name="Jaros S."/>
            <person name="Januszkiewicz K."/>
            <person name="Wedrychowicz H."/>
        </authorList>
    </citation>
    <scope>NUCLEOTIDE SEQUENCE [LARGE SCALE GENOMIC DNA]</scope>
    <source>
        <strain evidence="1 2">DSM 21758</strain>
    </source>
</reference>
<dbReference type="AlphaFoldDB" id="A0A1M6EL36"/>
<organism evidence="1 2">
    <name type="scientific">Clostridium cavendishii DSM 21758</name>
    <dbReference type="NCBI Taxonomy" id="1121302"/>
    <lineage>
        <taxon>Bacteria</taxon>
        <taxon>Bacillati</taxon>
        <taxon>Bacillota</taxon>
        <taxon>Clostridia</taxon>
        <taxon>Eubacteriales</taxon>
        <taxon>Clostridiaceae</taxon>
        <taxon>Clostridium</taxon>
    </lineage>
</organism>
<keyword evidence="2" id="KW-1185">Reference proteome</keyword>
<evidence type="ECO:0000313" key="2">
    <source>
        <dbReference type="Proteomes" id="UP000184310"/>
    </source>
</evidence>
<gene>
    <name evidence="1" type="ORF">SAMN02745163_00875</name>
</gene>
<name>A0A1M6EL36_9CLOT</name>